<protein>
    <submittedName>
        <fullName evidence="8">SNF2 family DNA or RNA helicase</fullName>
    </submittedName>
</protein>
<dbReference type="PROSITE" id="PS51194">
    <property type="entry name" value="HELICASE_CTER"/>
    <property type="match status" value="1"/>
</dbReference>
<feature type="region of interest" description="Disordered" evidence="4">
    <location>
        <begin position="94"/>
        <end position="113"/>
    </location>
</feature>
<evidence type="ECO:0000256" key="1">
    <source>
        <dbReference type="ARBA" id="ARBA00022801"/>
    </source>
</evidence>
<evidence type="ECO:0000259" key="5">
    <source>
        <dbReference type="PROSITE" id="PS50966"/>
    </source>
</evidence>
<dbReference type="Pfam" id="PF00176">
    <property type="entry name" value="SNF2-rel_dom"/>
    <property type="match status" value="1"/>
</dbReference>
<evidence type="ECO:0000256" key="3">
    <source>
        <dbReference type="PROSITE-ProRule" id="PRU00325"/>
    </source>
</evidence>
<keyword evidence="2 8" id="KW-0347">Helicase</keyword>
<evidence type="ECO:0000256" key="2">
    <source>
        <dbReference type="ARBA" id="ARBA00022806"/>
    </source>
</evidence>
<feature type="domain" description="Helicase ATP-binding" evidence="6">
    <location>
        <begin position="425"/>
        <end position="585"/>
    </location>
</feature>
<keyword evidence="1" id="KW-0378">Hydrolase</keyword>
<evidence type="ECO:0000259" key="7">
    <source>
        <dbReference type="PROSITE" id="PS51194"/>
    </source>
</evidence>
<dbReference type="Proteomes" id="UP000316905">
    <property type="component" value="Unassembled WGS sequence"/>
</dbReference>
<keyword evidence="2 8" id="KW-0067">ATP-binding</keyword>
<evidence type="ECO:0000259" key="6">
    <source>
        <dbReference type="PROSITE" id="PS51192"/>
    </source>
</evidence>
<dbReference type="Gene3D" id="3.40.50.300">
    <property type="entry name" value="P-loop containing nucleotide triphosphate hydrolases"/>
    <property type="match status" value="1"/>
</dbReference>
<gene>
    <name evidence="8" type="ORF">IQ22_00129</name>
</gene>
<keyword evidence="2 8" id="KW-0547">Nucleotide-binding</keyword>
<dbReference type="FunFam" id="3.40.50.10810:FF:000091">
    <property type="entry name" value="DNA helicase, SNF2/RAD54 family"/>
    <property type="match status" value="1"/>
</dbReference>
<dbReference type="Pfam" id="PF00271">
    <property type="entry name" value="Helicase_C"/>
    <property type="match status" value="1"/>
</dbReference>
<feature type="domain" description="Helicase C-terminal" evidence="7">
    <location>
        <begin position="712"/>
        <end position="868"/>
    </location>
</feature>
<comment type="caution">
    <text evidence="8">The sequence shown here is derived from an EMBL/GenBank/DDBJ whole genome shotgun (WGS) entry which is preliminary data.</text>
</comment>
<feature type="compositionally biased region" description="Basic and acidic residues" evidence="4">
    <location>
        <begin position="94"/>
        <end position="109"/>
    </location>
</feature>
<dbReference type="SMART" id="SM00490">
    <property type="entry name" value="HELICc"/>
    <property type="match status" value="1"/>
</dbReference>
<feature type="domain" description="SWIM-type" evidence="5">
    <location>
        <begin position="60"/>
        <end position="94"/>
    </location>
</feature>
<dbReference type="PROSITE" id="PS50966">
    <property type="entry name" value="ZF_SWIM"/>
    <property type="match status" value="1"/>
</dbReference>
<dbReference type="GO" id="GO:0004386">
    <property type="term" value="F:helicase activity"/>
    <property type="evidence" value="ECO:0007669"/>
    <property type="project" value="UniProtKB-KW"/>
</dbReference>
<dbReference type="InterPro" id="IPR007527">
    <property type="entry name" value="Znf_SWIM"/>
</dbReference>
<dbReference type="InterPro" id="IPR000330">
    <property type="entry name" value="SNF2_N"/>
</dbReference>
<dbReference type="EMBL" id="VLKY01000001">
    <property type="protein sequence ID" value="TWI58425.1"/>
    <property type="molecule type" value="Genomic_DNA"/>
</dbReference>
<dbReference type="InterPro" id="IPR027417">
    <property type="entry name" value="P-loop_NTPase"/>
</dbReference>
<evidence type="ECO:0000256" key="4">
    <source>
        <dbReference type="SAM" id="MobiDB-lite"/>
    </source>
</evidence>
<organism evidence="8 9">
    <name type="scientific">Pseudomonas duriflava</name>
    <dbReference type="NCBI Taxonomy" id="459528"/>
    <lineage>
        <taxon>Bacteria</taxon>
        <taxon>Pseudomonadati</taxon>
        <taxon>Pseudomonadota</taxon>
        <taxon>Gammaproteobacteria</taxon>
        <taxon>Pseudomonadales</taxon>
        <taxon>Pseudomonadaceae</taxon>
        <taxon>Pseudomonas</taxon>
    </lineage>
</organism>
<evidence type="ECO:0000313" key="9">
    <source>
        <dbReference type="Proteomes" id="UP000316905"/>
    </source>
</evidence>
<dbReference type="SMART" id="SM00487">
    <property type="entry name" value="DEXDc"/>
    <property type="match status" value="1"/>
</dbReference>
<keyword evidence="3" id="KW-0863">Zinc-finger</keyword>
<keyword evidence="3" id="KW-0862">Zinc</keyword>
<dbReference type="InterPro" id="IPR014001">
    <property type="entry name" value="Helicase_ATP-bd"/>
</dbReference>
<keyword evidence="3" id="KW-0479">Metal-binding</keyword>
<keyword evidence="9" id="KW-1185">Reference proteome</keyword>
<name>A0A562QP03_9PSED</name>
<proteinExistence type="predicted"/>
<dbReference type="InterPro" id="IPR049730">
    <property type="entry name" value="SNF2/RAD54-like_C"/>
</dbReference>
<dbReference type="OrthoDB" id="9760715at2"/>
<dbReference type="GO" id="GO:0016787">
    <property type="term" value="F:hydrolase activity"/>
    <property type="evidence" value="ECO:0007669"/>
    <property type="project" value="UniProtKB-KW"/>
</dbReference>
<dbReference type="GO" id="GO:0008270">
    <property type="term" value="F:zinc ion binding"/>
    <property type="evidence" value="ECO:0007669"/>
    <property type="project" value="UniProtKB-KW"/>
</dbReference>
<dbReference type="AlphaFoldDB" id="A0A562QP03"/>
<dbReference type="RefSeq" id="WP_145136496.1">
    <property type="nucleotide sequence ID" value="NZ_VLKY01000001.1"/>
</dbReference>
<sequence>MRLRFDHLHWQDWKGSFTERNLERGRRYALEGLATVRSAADGLIYAQCSSPSGLVYRQSLTLKAGQKSWQVDSRCTCGAGRNCKHSAAVLFELERRQRAGDPPPRREASEGTVQQIKPPVPVLTLGSHVQVDYDRQTARMRPITRHRAALAFVYGSQRVFGKPLPGRTSFGQKPAQPLIRHGEAEQHFRRTLQEAGLRVATRRSAALAEEAGEMLEMPDDSSWLHFVQDVVPRLRHQGWQIDIRPEFIFELSEVEGWYGEIEEAIDHQWFDLEVGILVEGRRISLLPILIELIRRDPHLFEPDALARRSDEERLLLRLENPKVRKQGRATRVALPLGRLKPILNTLVELYGQALPSDTKQLRLSPLDASRLAELDDALPLTWQGGEQLRHFAQRLRHYAATPVTVPAELHAELRPYQRDGLAWMQALRELEVGGILADDMGLGKTLQTLAHILIEKQAGRLSAPALIVMPTSLIPNWQDEAARFTPTLKVLALQGTQRRALFEQITEHDIVLTTYALLPRDAEQLAAFAFHLLVLDEAQSIKNAATKAAQAARNIQTRHRLCLTGTPLENHLGELWSQFHFLMPGWLGDAKRFKHDYQTPIEKQGDQQRLSHLKARIKPFILRRTKQRVARELPPKTEIIQLVDLTPSQRDLYETVRLALDEKVRTEIAHKGLARSQLIVLDALLRLRQICCDIRLVQADIQTPKPSGKLAGLMDLLDGLLANGSRVLLFSQFTSMLALIQQELDTRSVPYVTLTGETQDRRAPVERFQSGEVPVFLLSLKAGGTGLNLTAADTVIHFDPWWNPAAENQATDRAYRIGQDKPVFVYKLIARGTLEEKIQQLQNEKARLAAGILDEHGGDWRMTEADIEALFAPLGK</sequence>
<dbReference type="GO" id="GO:0005524">
    <property type="term" value="F:ATP binding"/>
    <property type="evidence" value="ECO:0007669"/>
    <property type="project" value="InterPro"/>
</dbReference>
<dbReference type="CDD" id="cd18793">
    <property type="entry name" value="SF2_C_SNF"/>
    <property type="match status" value="1"/>
</dbReference>
<evidence type="ECO:0000313" key="8">
    <source>
        <dbReference type="EMBL" id="TWI58425.1"/>
    </source>
</evidence>
<dbReference type="CDD" id="cd18012">
    <property type="entry name" value="DEXQc_arch_SWI2_SNF2"/>
    <property type="match status" value="1"/>
</dbReference>
<accession>A0A562QP03</accession>
<dbReference type="Gene3D" id="3.40.50.10810">
    <property type="entry name" value="Tandem AAA-ATPase domain"/>
    <property type="match status" value="1"/>
</dbReference>
<dbReference type="PROSITE" id="PS51192">
    <property type="entry name" value="HELICASE_ATP_BIND_1"/>
    <property type="match status" value="1"/>
</dbReference>
<dbReference type="PANTHER" id="PTHR10799">
    <property type="entry name" value="SNF2/RAD54 HELICASE FAMILY"/>
    <property type="match status" value="1"/>
</dbReference>
<dbReference type="InterPro" id="IPR001650">
    <property type="entry name" value="Helicase_C-like"/>
</dbReference>
<dbReference type="SUPFAM" id="SSF52540">
    <property type="entry name" value="P-loop containing nucleoside triphosphate hydrolases"/>
    <property type="match status" value="2"/>
</dbReference>
<dbReference type="InterPro" id="IPR038718">
    <property type="entry name" value="SNF2-like_sf"/>
</dbReference>
<reference evidence="8 9" key="1">
    <citation type="journal article" date="2015" name="Stand. Genomic Sci.">
        <title>Genomic Encyclopedia of Bacterial and Archaeal Type Strains, Phase III: the genomes of soil and plant-associated and newly described type strains.</title>
        <authorList>
            <person name="Whitman W.B."/>
            <person name="Woyke T."/>
            <person name="Klenk H.P."/>
            <person name="Zhou Y."/>
            <person name="Lilburn T.G."/>
            <person name="Beck B.J."/>
            <person name="De Vos P."/>
            <person name="Vandamme P."/>
            <person name="Eisen J.A."/>
            <person name="Garrity G."/>
            <person name="Hugenholtz P."/>
            <person name="Kyrpides N.C."/>
        </authorList>
    </citation>
    <scope>NUCLEOTIDE SEQUENCE [LARGE SCALE GENOMIC DNA]</scope>
    <source>
        <strain evidence="8 9">CGMCC 1.6858</strain>
    </source>
</reference>